<dbReference type="KEGG" id="pdj:D0907_15135"/>
<keyword evidence="2" id="KW-0732">Signal</keyword>
<dbReference type="PANTHER" id="PTHR35936">
    <property type="entry name" value="MEMBRANE-BOUND LYTIC MUREIN TRANSGLYCOSYLASE F"/>
    <property type="match status" value="1"/>
</dbReference>
<dbReference type="Proteomes" id="UP000264605">
    <property type="component" value="Chromosome"/>
</dbReference>
<dbReference type="InterPro" id="IPR001638">
    <property type="entry name" value="Solute-binding_3/MltF_N"/>
</dbReference>
<evidence type="ECO:0000256" key="2">
    <source>
        <dbReference type="ARBA" id="ARBA00022729"/>
    </source>
</evidence>
<dbReference type="Pfam" id="PF00497">
    <property type="entry name" value="SBP_bac_3"/>
    <property type="match status" value="1"/>
</dbReference>
<gene>
    <name evidence="4" type="ORF">D0907_15135</name>
</gene>
<proteinExistence type="inferred from homology"/>
<dbReference type="AlphaFoldDB" id="A0AAD0S1T6"/>
<dbReference type="PANTHER" id="PTHR35936:SF25">
    <property type="entry name" value="ABC TRANSPORTER SUBSTRATE-BINDING PROTEIN"/>
    <property type="match status" value="1"/>
</dbReference>
<comment type="similarity">
    <text evidence="1">Belongs to the bacterial solute-binding protein 3 family.</text>
</comment>
<feature type="domain" description="Solute-binding protein family 3/N-terminal" evidence="3">
    <location>
        <begin position="57"/>
        <end position="268"/>
    </location>
</feature>
<dbReference type="EMBL" id="CP032090">
    <property type="protein sequence ID" value="AXV66530.1"/>
    <property type="molecule type" value="Genomic_DNA"/>
</dbReference>
<dbReference type="SUPFAM" id="SSF53850">
    <property type="entry name" value="Periplasmic binding protein-like II"/>
    <property type="match status" value="1"/>
</dbReference>
<evidence type="ECO:0000313" key="4">
    <source>
        <dbReference type="EMBL" id="AXV66530.1"/>
    </source>
</evidence>
<protein>
    <submittedName>
        <fullName evidence="4">Amino acid ABC transporter substrate-binding protein</fullName>
    </submittedName>
</protein>
<evidence type="ECO:0000313" key="5">
    <source>
        <dbReference type="Proteomes" id="UP000264605"/>
    </source>
</evidence>
<accession>A0AAD0S1T6</accession>
<evidence type="ECO:0000259" key="3">
    <source>
        <dbReference type="Pfam" id="PF00497"/>
    </source>
</evidence>
<evidence type="ECO:0000256" key="1">
    <source>
        <dbReference type="ARBA" id="ARBA00010333"/>
    </source>
</evidence>
<reference evidence="4 5" key="1">
    <citation type="submission" date="2018-08" db="EMBL/GenBank/DDBJ databases">
        <title>Draft genome sequence of Pseudoalteromonas donghaensis HJ51.</title>
        <authorList>
            <person name="Oh J."/>
            <person name="Roh D."/>
        </authorList>
    </citation>
    <scope>NUCLEOTIDE SEQUENCE [LARGE SCALE GENOMIC DNA]</scope>
    <source>
        <strain evidence="4 5">HJ51</strain>
    </source>
</reference>
<sequence length="273" mass="31679">MKDVFLAKKEKPDQTKFMNNFKHSPLHLIFSLFFIILYGAIFSSAHAASPPALKYNITASGSYYPYYIDDENSPGILPEIIQHVLTLSNIDAQHIELPAKRTVKYLHLGHIDFDVISPEWLSEKERENDMFRYSDNLFTVEEYLVSLSKNINKWQDLEAIKKHPVGTVLGYYYYDDERFTRVDFHSEKELVKALQLNRIEVAIIDKLSAIYWSNWFNINTQLGALHSQGNMKIRIRAEHQSLLKNINAAIEQLKNNGTIDTIINKYTKNIPPQ</sequence>
<dbReference type="Gene3D" id="3.40.190.10">
    <property type="entry name" value="Periplasmic binding protein-like II"/>
    <property type="match status" value="2"/>
</dbReference>
<name>A0AAD0S1T6_9GAMM</name>
<organism evidence="4 5">
    <name type="scientific">Pseudoalteromonas lipolytica</name>
    <dbReference type="NCBI Taxonomy" id="570156"/>
    <lineage>
        <taxon>Bacteria</taxon>
        <taxon>Pseudomonadati</taxon>
        <taxon>Pseudomonadota</taxon>
        <taxon>Gammaproteobacteria</taxon>
        <taxon>Alteromonadales</taxon>
        <taxon>Pseudoalteromonadaceae</taxon>
        <taxon>Pseudoalteromonas</taxon>
    </lineage>
</organism>